<feature type="region of interest" description="Disordered" evidence="1">
    <location>
        <begin position="47"/>
        <end position="66"/>
    </location>
</feature>
<feature type="compositionally biased region" description="Polar residues" evidence="1">
    <location>
        <begin position="57"/>
        <end position="66"/>
    </location>
</feature>
<accession>A0A9P6YN82</accession>
<evidence type="ECO:0000313" key="2">
    <source>
        <dbReference type="EMBL" id="KAG1552685.1"/>
    </source>
</evidence>
<dbReference type="Proteomes" id="UP000717996">
    <property type="component" value="Unassembled WGS sequence"/>
</dbReference>
<sequence length="66" mass="7145">MRRSRGWLAKGSAVIVEFPSTKANPQTVIGAISAFGVVDLTMRESGNNKRRKVVGATTCSNENHLE</sequence>
<gene>
    <name evidence="2" type="ORF">G6F51_001066</name>
</gene>
<comment type="caution">
    <text evidence="2">The sequence shown here is derived from an EMBL/GenBank/DDBJ whole genome shotgun (WGS) entry which is preliminary data.</text>
</comment>
<organism evidence="2 3">
    <name type="scientific">Rhizopus oryzae</name>
    <name type="common">Mucormycosis agent</name>
    <name type="synonym">Rhizopus arrhizus var. delemar</name>
    <dbReference type="NCBI Taxonomy" id="64495"/>
    <lineage>
        <taxon>Eukaryota</taxon>
        <taxon>Fungi</taxon>
        <taxon>Fungi incertae sedis</taxon>
        <taxon>Mucoromycota</taxon>
        <taxon>Mucoromycotina</taxon>
        <taxon>Mucoromycetes</taxon>
        <taxon>Mucorales</taxon>
        <taxon>Mucorineae</taxon>
        <taxon>Rhizopodaceae</taxon>
        <taxon>Rhizopus</taxon>
    </lineage>
</organism>
<evidence type="ECO:0000313" key="3">
    <source>
        <dbReference type="Proteomes" id="UP000717996"/>
    </source>
</evidence>
<evidence type="ECO:0000256" key="1">
    <source>
        <dbReference type="SAM" id="MobiDB-lite"/>
    </source>
</evidence>
<dbReference type="EMBL" id="JAANIT010000073">
    <property type="protein sequence ID" value="KAG1552685.1"/>
    <property type="molecule type" value="Genomic_DNA"/>
</dbReference>
<proteinExistence type="predicted"/>
<dbReference type="AlphaFoldDB" id="A0A9P6YN82"/>
<name>A0A9P6YN82_RHIOR</name>
<reference evidence="2" key="1">
    <citation type="journal article" date="2020" name="Microb. Genom.">
        <title>Genetic diversity of clinical and environmental Mucorales isolates obtained from an investigation of mucormycosis cases among solid organ transplant recipients.</title>
        <authorList>
            <person name="Nguyen M.H."/>
            <person name="Kaul D."/>
            <person name="Muto C."/>
            <person name="Cheng S.J."/>
            <person name="Richter R.A."/>
            <person name="Bruno V.M."/>
            <person name="Liu G."/>
            <person name="Beyhan S."/>
            <person name="Sundermann A.J."/>
            <person name="Mounaud S."/>
            <person name="Pasculle A.W."/>
            <person name="Nierman W.C."/>
            <person name="Driscoll E."/>
            <person name="Cumbie R."/>
            <person name="Clancy C.J."/>
            <person name="Dupont C.L."/>
        </authorList>
    </citation>
    <scope>NUCLEOTIDE SEQUENCE</scope>
    <source>
        <strain evidence="2">GL16</strain>
    </source>
</reference>
<protein>
    <submittedName>
        <fullName evidence="2">Uncharacterized protein</fullName>
    </submittedName>
</protein>